<feature type="domain" description="Prolyl 4-hydroxylase alpha subunit Fe(2+) 2OG dioxygenase" evidence="1">
    <location>
        <begin position="111"/>
        <end position="178"/>
    </location>
</feature>
<dbReference type="InterPro" id="IPR044862">
    <property type="entry name" value="Pro_4_hyd_alph_FE2OG_OXY"/>
</dbReference>
<name>A0A820DJI5_9BILA</name>
<reference evidence="2" key="1">
    <citation type="submission" date="2021-02" db="EMBL/GenBank/DDBJ databases">
        <authorList>
            <person name="Nowell W R."/>
        </authorList>
    </citation>
    <scope>NUCLEOTIDE SEQUENCE</scope>
</reference>
<comment type="caution">
    <text evidence="2">The sequence shown here is derived from an EMBL/GenBank/DDBJ whole genome shotgun (WGS) entry which is preliminary data.</text>
</comment>
<dbReference type="EMBL" id="CAJOBQ010000049">
    <property type="protein sequence ID" value="CAF4232891.1"/>
    <property type="molecule type" value="Genomic_DNA"/>
</dbReference>
<evidence type="ECO:0000313" key="2">
    <source>
        <dbReference type="EMBL" id="CAF4232891.1"/>
    </source>
</evidence>
<dbReference type="Pfam" id="PF13640">
    <property type="entry name" value="2OG-FeII_Oxy_3"/>
    <property type="match status" value="1"/>
</dbReference>
<dbReference type="InterPro" id="IPR036181">
    <property type="entry name" value="MIT_dom_sf"/>
</dbReference>
<dbReference type="AlphaFoldDB" id="A0A820DJI5"/>
<dbReference type="Proteomes" id="UP000663862">
    <property type="component" value="Unassembled WGS sequence"/>
</dbReference>
<dbReference type="Gene3D" id="2.60.120.620">
    <property type="entry name" value="q2cbj1_9rhob like domain"/>
    <property type="match status" value="1"/>
</dbReference>
<proteinExistence type="predicted"/>
<sequence>MITCIQCENNNMGDEGSIQNLGAEWNEFLMKFHAQNEKVKQSLRKVDLFPGKDLVCFVLYNVFAPEECQFLIDSIENIGFNKLLYGENYRTNTRTQIKQTDLANEFFLRVQDTNQSQLTIMAYLNHSYTDGHTNFLDDTTKPHDITYALKPETGMVLIFQHDLFHEGETVSTGKKYIMRSDVMYKRILIEPMSTKEHEARELLAQAEQFEDQSNYGEASKCYRKAYKLWPELEKEFGK</sequence>
<organism evidence="2 3">
    <name type="scientific">Rotaria socialis</name>
    <dbReference type="NCBI Taxonomy" id="392032"/>
    <lineage>
        <taxon>Eukaryota</taxon>
        <taxon>Metazoa</taxon>
        <taxon>Spiralia</taxon>
        <taxon>Gnathifera</taxon>
        <taxon>Rotifera</taxon>
        <taxon>Eurotatoria</taxon>
        <taxon>Bdelloidea</taxon>
        <taxon>Philodinida</taxon>
        <taxon>Philodinidae</taxon>
        <taxon>Rotaria</taxon>
    </lineage>
</organism>
<accession>A0A820DJI5</accession>
<protein>
    <recommendedName>
        <fullName evidence="1">Prolyl 4-hydroxylase alpha subunit Fe(2+) 2OG dioxygenase domain-containing protein</fullName>
    </recommendedName>
</protein>
<dbReference type="SUPFAM" id="SSF116846">
    <property type="entry name" value="MIT domain"/>
    <property type="match status" value="1"/>
</dbReference>
<evidence type="ECO:0000313" key="3">
    <source>
        <dbReference type="Proteomes" id="UP000663862"/>
    </source>
</evidence>
<evidence type="ECO:0000259" key="1">
    <source>
        <dbReference type="Pfam" id="PF13640"/>
    </source>
</evidence>
<gene>
    <name evidence="2" type="ORF">TSG867_LOCUS1991</name>
</gene>